<sequence>MTIRLTTKSETTTKSTTLQKTTESETTKPTTPRETTAAGKRCADCYQLYQEGFTENGIYEITPSQWSGLPFDVYCKEGWTVIQRRIDGSISFKRSWDDYKEGFGSPDSELWLGNEKLFYLTNQTTYELQIDLIMSDDTTKYLNYDLFRVGDEENNYKLTLGNYNGNSVCCYFSDKDFMGYHNNQFFTTFDRDNDLSADENCAVSHDAGWWFNFCYAANLNGNYFDTGIDGICVVDRNNFQYQCGIQYCEMKTRPLI</sequence>
<keyword evidence="3" id="KW-1015">Disulfide bond</keyword>
<comment type="caution">
    <text evidence="7">The sequence shown here is derived from an EMBL/GenBank/DDBJ whole genome shotgun (WGS) entry which is preliminary data.</text>
</comment>
<dbReference type="GO" id="GO:0005201">
    <property type="term" value="F:extracellular matrix structural constituent"/>
    <property type="evidence" value="ECO:0007669"/>
    <property type="project" value="TreeGrafter"/>
</dbReference>
<accession>A0A9Q1H2L4</accession>
<evidence type="ECO:0000256" key="2">
    <source>
        <dbReference type="ARBA" id="ARBA00022525"/>
    </source>
</evidence>
<dbReference type="InterPro" id="IPR036056">
    <property type="entry name" value="Fibrinogen-like_C"/>
</dbReference>
<dbReference type="InterPro" id="IPR020837">
    <property type="entry name" value="Fibrinogen_CS"/>
</dbReference>
<keyword evidence="8" id="KW-1185">Reference proteome</keyword>
<dbReference type="PANTHER" id="PTHR47221:SF5">
    <property type="entry name" value="FIBRINOGEN C-TERMINAL DOMAIN-CONTAINING PROTEIN"/>
    <property type="match status" value="1"/>
</dbReference>
<dbReference type="Pfam" id="PF00147">
    <property type="entry name" value="Fibrinogen_C"/>
    <property type="match status" value="1"/>
</dbReference>
<dbReference type="PROSITE" id="PS51406">
    <property type="entry name" value="FIBRINOGEN_C_2"/>
    <property type="match status" value="1"/>
</dbReference>
<evidence type="ECO:0000256" key="4">
    <source>
        <dbReference type="ARBA" id="ARBA00023180"/>
    </source>
</evidence>
<dbReference type="GO" id="GO:0030674">
    <property type="term" value="F:protein-macromolecule adaptor activity"/>
    <property type="evidence" value="ECO:0007669"/>
    <property type="project" value="TreeGrafter"/>
</dbReference>
<feature type="compositionally biased region" description="Low complexity" evidence="5">
    <location>
        <begin position="1"/>
        <end position="21"/>
    </location>
</feature>
<keyword evidence="4" id="KW-0325">Glycoprotein</keyword>
<dbReference type="OrthoDB" id="6145874at2759"/>
<dbReference type="EMBL" id="JAIZAY010000011">
    <property type="protein sequence ID" value="KAJ8032922.1"/>
    <property type="molecule type" value="Genomic_DNA"/>
</dbReference>
<dbReference type="Gene3D" id="3.90.215.10">
    <property type="entry name" value="Gamma Fibrinogen, chain A, domain 1"/>
    <property type="match status" value="1"/>
</dbReference>
<dbReference type="SMART" id="SM00186">
    <property type="entry name" value="FBG"/>
    <property type="match status" value="1"/>
</dbReference>
<keyword evidence="2" id="KW-0964">Secreted</keyword>
<evidence type="ECO:0000256" key="3">
    <source>
        <dbReference type="ARBA" id="ARBA00023157"/>
    </source>
</evidence>
<gene>
    <name evidence="7" type="ORF">HOLleu_23013</name>
</gene>
<feature type="region of interest" description="Disordered" evidence="5">
    <location>
        <begin position="1"/>
        <end position="35"/>
    </location>
</feature>
<comment type="subcellular location">
    <subcellularLocation>
        <location evidence="1">Secreted</location>
    </subcellularLocation>
</comment>
<evidence type="ECO:0000259" key="6">
    <source>
        <dbReference type="PROSITE" id="PS51406"/>
    </source>
</evidence>
<dbReference type="InterPro" id="IPR014716">
    <property type="entry name" value="Fibrinogen_a/b/g_C_1"/>
</dbReference>
<dbReference type="CDD" id="cd00087">
    <property type="entry name" value="FReD"/>
    <property type="match status" value="1"/>
</dbReference>
<organism evidence="7 8">
    <name type="scientific">Holothuria leucospilota</name>
    <name type="common">Black long sea cucumber</name>
    <name type="synonym">Mertensiothuria leucospilota</name>
    <dbReference type="NCBI Taxonomy" id="206669"/>
    <lineage>
        <taxon>Eukaryota</taxon>
        <taxon>Metazoa</taxon>
        <taxon>Echinodermata</taxon>
        <taxon>Eleutherozoa</taxon>
        <taxon>Echinozoa</taxon>
        <taxon>Holothuroidea</taxon>
        <taxon>Aspidochirotacea</taxon>
        <taxon>Aspidochirotida</taxon>
        <taxon>Holothuriidae</taxon>
        <taxon>Holothuria</taxon>
    </lineage>
</organism>
<reference evidence="7" key="1">
    <citation type="submission" date="2021-10" db="EMBL/GenBank/DDBJ databases">
        <title>Tropical sea cucumber genome reveals ecological adaptation and Cuvierian tubules defense mechanism.</title>
        <authorList>
            <person name="Chen T."/>
        </authorList>
    </citation>
    <scope>NUCLEOTIDE SEQUENCE</scope>
    <source>
        <strain evidence="7">Nanhai2018</strain>
        <tissue evidence="7">Muscle</tissue>
    </source>
</reference>
<dbReference type="PANTHER" id="PTHR47221">
    <property type="entry name" value="FIBRINOGEN ALPHA CHAIN"/>
    <property type="match status" value="1"/>
</dbReference>
<dbReference type="SUPFAM" id="SSF56496">
    <property type="entry name" value="Fibrinogen C-terminal domain-like"/>
    <property type="match status" value="1"/>
</dbReference>
<dbReference type="Proteomes" id="UP001152320">
    <property type="component" value="Chromosome 11"/>
</dbReference>
<dbReference type="InterPro" id="IPR037579">
    <property type="entry name" value="FIB_ANG-like"/>
</dbReference>
<evidence type="ECO:0000313" key="8">
    <source>
        <dbReference type="Proteomes" id="UP001152320"/>
    </source>
</evidence>
<proteinExistence type="predicted"/>
<dbReference type="InterPro" id="IPR002181">
    <property type="entry name" value="Fibrinogen_a/b/g_C_dom"/>
</dbReference>
<protein>
    <submittedName>
        <fullName evidence="7">Angiopoietin-related protein 1</fullName>
    </submittedName>
</protein>
<dbReference type="GO" id="GO:0034116">
    <property type="term" value="P:positive regulation of heterotypic cell-cell adhesion"/>
    <property type="evidence" value="ECO:0007669"/>
    <property type="project" value="TreeGrafter"/>
</dbReference>
<evidence type="ECO:0000256" key="5">
    <source>
        <dbReference type="SAM" id="MobiDB-lite"/>
    </source>
</evidence>
<feature type="domain" description="Fibrinogen C-terminal" evidence="6">
    <location>
        <begin position="36"/>
        <end position="256"/>
    </location>
</feature>
<dbReference type="PROSITE" id="PS00514">
    <property type="entry name" value="FIBRINOGEN_C_1"/>
    <property type="match status" value="1"/>
</dbReference>
<evidence type="ECO:0000313" key="7">
    <source>
        <dbReference type="EMBL" id="KAJ8032922.1"/>
    </source>
</evidence>
<dbReference type="AlphaFoldDB" id="A0A9Q1H2L4"/>
<evidence type="ECO:0000256" key="1">
    <source>
        <dbReference type="ARBA" id="ARBA00004613"/>
    </source>
</evidence>
<name>A0A9Q1H2L4_HOLLE</name>
<dbReference type="GO" id="GO:0005577">
    <property type="term" value="C:fibrinogen complex"/>
    <property type="evidence" value="ECO:0007669"/>
    <property type="project" value="TreeGrafter"/>
</dbReference>